<dbReference type="GO" id="GO:0007186">
    <property type="term" value="P:G protein-coupled receptor signaling pathway"/>
    <property type="evidence" value="ECO:0007669"/>
    <property type="project" value="InterPro"/>
</dbReference>
<organism evidence="3 4">
    <name type="scientific">Stentor coeruleus</name>
    <dbReference type="NCBI Taxonomy" id="5963"/>
    <lineage>
        <taxon>Eukaryota</taxon>
        <taxon>Sar</taxon>
        <taxon>Alveolata</taxon>
        <taxon>Ciliophora</taxon>
        <taxon>Postciliodesmatophora</taxon>
        <taxon>Heterotrichea</taxon>
        <taxon>Heterotrichida</taxon>
        <taxon>Stentoridae</taxon>
        <taxon>Stentor</taxon>
    </lineage>
</organism>
<dbReference type="PANTHER" id="PTHR23252">
    <property type="entry name" value="INTIMAL THICKNESS RECEPTOR-RELATED"/>
    <property type="match status" value="1"/>
</dbReference>
<keyword evidence="1" id="KW-0472">Membrane</keyword>
<feature type="transmembrane region" description="Helical" evidence="1">
    <location>
        <begin position="228"/>
        <end position="252"/>
    </location>
</feature>
<dbReference type="AlphaFoldDB" id="A0A1R2CF92"/>
<feature type="transmembrane region" description="Helical" evidence="1">
    <location>
        <begin position="299"/>
        <end position="317"/>
    </location>
</feature>
<accession>A0A1R2CF92</accession>
<dbReference type="GO" id="GO:0019236">
    <property type="term" value="P:response to pheromone"/>
    <property type="evidence" value="ECO:0007669"/>
    <property type="project" value="InterPro"/>
</dbReference>
<name>A0A1R2CF92_9CILI</name>
<keyword evidence="1" id="KW-1133">Transmembrane helix</keyword>
<feature type="transmembrane region" description="Helical" evidence="1">
    <location>
        <begin position="193"/>
        <end position="216"/>
    </location>
</feature>
<proteinExistence type="predicted"/>
<feature type="transmembrane region" description="Helical" evidence="1">
    <location>
        <begin position="364"/>
        <end position="386"/>
    </location>
</feature>
<feature type="domain" description="GPR180/TMEM145 transmembrane" evidence="2">
    <location>
        <begin position="164"/>
        <end position="381"/>
    </location>
</feature>
<keyword evidence="1" id="KW-0812">Transmembrane</keyword>
<dbReference type="OrthoDB" id="45670at2759"/>
<protein>
    <recommendedName>
        <fullName evidence="2">GPR180/TMEM145 transmembrane domain-containing protein</fullName>
    </recommendedName>
</protein>
<dbReference type="InterPro" id="IPR019336">
    <property type="entry name" value="GPR180/TMEM145_TM"/>
</dbReference>
<feature type="transmembrane region" description="Helical" evidence="1">
    <location>
        <begin position="264"/>
        <end position="287"/>
    </location>
</feature>
<dbReference type="Proteomes" id="UP000187209">
    <property type="component" value="Unassembled WGS sequence"/>
</dbReference>
<sequence>MIVFIYLVQLAQCKITTTTVSLSSDNPWKYVSKFAPDKGISTWQMKAKFAKPVNQSSEEFGIFKGSVYIDTKWQDALSQSSCEAQEKATQRYREISIPLNGEWSKSVDGTMVTKDSYHFWYFALSSCSISQRQKVKVEIQFTQPDGSQFSIEEQGLNNIFIAVLVIFLIFLYRNLKKLISNFKKTDNLEIHLLILNIAIACEFIAILCEVVHLWIYSSNGKGLGALDVFYQIFDSLSSISITILLIIISTGWTIKYKDFPDFELLLPICFLVVVLNIMIIGLGRITQDASNKNSDFECVPGYILIVIRILMWIWFIFNSKDLYVKASCQLENFLNRFVFVSSMYFVALPIVIIASWFLEPYRRNAFVVVGVNTVQVIVFFYLTHLFSEKSAFYKVSTISESVLPGKMQ</sequence>
<evidence type="ECO:0000313" key="4">
    <source>
        <dbReference type="Proteomes" id="UP000187209"/>
    </source>
</evidence>
<dbReference type="EMBL" id="MPUH01000170">
    <property type="protein sequence ID" value="OMJ87697.1"/>
    <property type="molecule type" value="Genomic_DNA"/>
</dbReference>
<comment type="caution">
    <text evidence="3">The sequence shown here is derived from an EMBL/GenBank/DDBJ whole genome shotgun (WGS) entry which is preliminary data.</text>
</comment>
<dbReference type="PANTHER" id="PTHR23252:SF24">
    <property type="entry name" value="TRANSMEMBRANE PROTEIN 145"/>
    <property type="match status" value="1"/>
</dbReference>
<evidence type="ECO:0000259" key="2">
    <source>
        <dbReference type="Pfam" id="PF10192"/>
    </source>
</evidence>
<gene>
    <name evidence="3" type="ORF">SteCoe_10541</name>
</gene>
<feature type="transmembrane region" description="Helical" evidence="1">
    <location>
        <begin position="155"/>
        <end position="172"/>
    </location>
</feature>
<evidence type="ECO:0000256" key="1">
    <source>
        <dbReference type="SAM" id="Phobius"/>
    </source>
</evidence>
<evidence type="ECO:0000313" key="3">
    <source>
        <dbReference type="EMBL" id="OMJ87697.1"/>
    </source>
</evidence>
<keyword evidence="4" id="KW-1185">Reference proteome</keyword>
<dbReference type="Pfam" id="PF10192">
    <property type="entry name" value="GPR180-TMEM145_TM"/>
    <property type="match status" value="1"/>
</dbReference>
<feature type="transmembrane region" description="Helical" evidence="1">
    <location>
        <begin position="337"/>
        <end position="358"/>
    </location>
</feature>
<dbReference type="InterPro" id="IPR047831">
    <property type="entry name" value="GPR180/TMEM145"/>
</dbReference>
<reference evidence="3 4" key="1">
    <citation type="submission" date="2016-11" db="EMBL/GenBank/DDBJ databases">
        <title>The macronuclear genome of Stentor coeruleus: a giant cell with tiny introns.</title>
        <authorList>
            <person name="Slabodnick M."/>
            <person name="Ruby J.G."/>
            <person name="Reiff S.B."/>
            <person name="Swart E.C."/>
            <person name="Gosai S."/>
            <person name="Prabakaran S."/>
            <person name="Witkowska E."/>
            <person name="Larue G.E."/>
            <person name="Fisher S."/>
            <person name="Freeman R.M."/>
            <person name="Gunawardena J."/>
            <person name="Chu W."/>
            <person name="Stover N.A."/>
            <person name="Gregory B.D."/>
            <person name="Nowacki M."/>
            <person name="Derisi J."/>
            <person name="Roy S.W."/>
            <person name="Marshall W.F."/>
            <person name="Sood P."/>
        </authorList>
    </citation>
    <scope>NUCLEOTIDE SEQUENCE [LARGE SCALE GENOMIC DNA]</scope>
    <source>
        <strain evidence="3">WM001</strain>
    </source>
</reference>